<dbReference type="EMBL" id="FOMJ01000005">
    <property type="protein sequence ID" value="SFD48360.1"/>
    <property type="molecule type" value="Genomic_DNA"/>
</dbReference>
<comment type="cofactor">
    <cofactor evidence="4">
        <name>a divalent metal cation</name>
        <dbReference type="ChEBI" id="CHEBI:60240"/>
    </cofactor>
</comment>
<dbReference type="PROSITE" id="PS51462">
    <property type="entry name" value="NUDIX"/>
    <property type="match status" value="1"/>
</dbReference>
<evidence type="ECO:0000256" key="2">
    <source>
        <dbReference type="ARBA" id="ARBA00001946"/>
    </source>
</evidence>
<dbReference type="PANTHER" id="PTHR43736:SF1">
    <property type="entry name" value="DIHYDRONEOPTERIN TRIPHOSPHATE DIPHOSPHATASE"/>
    <property type="match status" value="1"/>
</dbReference>
<comment type="function">
    <text evidence="4">Accelerates the degradation of transcripts by removing pyrophosphate from the 5'-end of triphosphorylated RNA, leading to a more labile monophosphorylated state that can stimulate subsequent ribonuclease cleavage.</text>
</comment>
<dbReference type="PANTHER" id="PTHR43736">
    <property type="entry name" value="ADP-RIBOSE PYROPHOSPHATASE"/>
    <property type="match status" value="1"/>
</dbReference>
<name>A0A1I1SZA2_9GAMM</name>
<comment type="similarity">
    <text evidence="4">Belongs to the Nudix hydrolase family. RppH subfamily.</text>
</comment>
<protein>
    <recommendedName>
        <fullName evidence="4">RNA pyrophosphohydrolase</fullName>
        <ecNumber evidence="4">3.6.1.-</ecNumber>
    </recommendedName>
    <alternativeName>
        <fullName evidence="4">(Di)nucleoside polyphosphate hydrolase</fullName>
    </alternativeName>
</protein>
<dbReference type="OrthoDB" id="9816040at2"/>
<comment type="cofactor">
    <cofactor evidence="2">
        <name>Mg(2+)</name>
        <dbReference type="ChEBI" id="CHEBI:18420"/>
    </cofactor>
</comment>
<evidence type="ECO:0000313" key="6">
    <source>
        <dbReference type="EMBL" id="SFD48360.1"/>
    </source>
</evidence>
<dbReference type="RefSeq" id="WP_093428393.1">
    <property type="nucleotide sequence ID" value="NZ_FOMJ01000005.1"/>
</dbReference>
<evidence type="ECO:0000256" key="3">
    <source>
        <dbReference type="ARBA" id="ARBA00022801"/>
    </source>
</evidence>
<dbReference type="PRINTS" id="PR00502">
    <property type="entry name" value="NUDIXFAMILY"/>
</dbReference>
<dbReference type="EC" id="3.6.1.-" evidence="4"/>
<dbReference type="InterPro" id="IPR022927">
    <property type="entry name" value="RppH"/>
</dbReference>
<dbReference type="Gene3D" id="3.90.79.10">
    <property type="entry name" value="Nucleoside Triphosphate Pyrophosphohydrolase"/>
    <property type="match status" value="1"/>
</dbReference>
<proteinExistence type="inferred from homology"/>
<dbReference type="HAMAP" id="MF_00298">
    <property type="entry name" value="Nudix_RppH"/>
    <property type="match status" value="1"/>
</dbReference>
<dbReference type="SUPFAM" id="SSF55811">
    <property type="entry name" value="Nudix"/>
    <property type="match status" value="1"/>
</dbReference>
<dbReference type="PROSITE" id="PS00893">
    <property type="entry name" value="NUDIX_BOX"/>
    <property type="match status" value="1"/>
</dbReference>
<organism evidence="6 7">
    <name type="scientific">Thiohalospira halophila DSM 15071</name>
    <dbReference type="NCBI Taxonomy" id="1123397"/>
    <lineage>
        <taxon>Bacteria</taxon>
        <taxon>Pseudomonadati</taxon>
        <taxon>Pseudomonadota</taxon>
        <taxon>Gammaproteobacteria</taxon>
        <taxon>Thiohalospirales</taxon>
        <taxon>Thiohalospiraceae</taxon>
        <taxon>Thiohalospira</taxon>
    </lineage>
</organism>
<dbReference type="InterPro" id="IPR000086">
    <property type="entry name" value="NUDIX_hydrolase_dom"/>
</dbReference>
<evidence type="ECO:0000256" key="1">
    <source>
        <dbReference type="ARBA" id="ARBA00001936"/>
    </source>
</evidence>
<feature type="short sequence motif" description="Nudix box" evidence="4">
    <location>
        <begin position="38"/>
        <end position="59"/>
    </location>
</feature>
<dbReference type="GO" id="GO:0034353">
    <property type="term" value="F:mRNA 5'-diphosphatase activity"/>
    <property type="evidence" value="ECO:0007669"/>
    <property type="project" value="UniProtKB-ARBA"/>
</dbReference>
<dbReference type="Pfam" id="PF00293">
    <property type="entry name" value="NUDIX"/>
    <property type="match status" value="1"/>
</dbReference>
<dbReference type="AlphaFoldDB" id="A0A1I1SZA2"/>
<comment type="cofactor">
    <cofactor evidence="1">
        <name>Mn(2+)</name>
        <dbReference type="ChEBI" id="CHEBI:29035"/>
    </cofactor>
</comment>
<evidence type="ECO:0000259" key="5">
    <source>
        <dbReference type="PROSITE" id="PS51462"/>
    </source>
</evidence>
<dbReference type="InterPro" id="IPR020476">
    <property type="entry name" value="Nudix_hydrolase"/>
</dbReference>
<feature type="domain" description="Nudix hydrolase" evidence="5">
    <location>
        <begin position="6"/>
        <end position="149"/>
    </location>
</feature>
<dbReference type="FunFam" id="3.90.79.10:FF:000001">
    <property type="entry name" value="RNA pyrophosphohydrolase"/>
    <property type="match status" value="1"/>
</dbReference>
<dbReference type="Proteomes" id="UP000198611">
    <property type="component" value="Unassembled WGS sequence"/>
</dbReference>
<dbReference type="NCBIfam" id="NF001937">
    <property type="entry name" value="PRK00714.1-4"/>
    <property type="match status" value="1"/>
</dbReference>
<sequence length="171" mass="19889">MIDSEGFRANVGIILTNAAGQVFWARRVRQNAWQFPQGGIGADETPEEAMYRELGEEVGLAPEDVILCGCTGDWLHYRLPRRLVRRNRQPVCVGQKQLWYMLRVVEEEPPVRLDATDHPEFDTWRWVNYWRPARDVVYFKRRVYARALSELAGMAPRPPGPPPRDVRARCR</sequence>
<keyword evidence="3 4" id="KW-0378">Hydrolase</keyword>
<accession>A0A1I1SZA2</accession>
<dbReference type="STRING" id="1123397.SAMN05660831_01756"/>
<reference evidence="6 7" key="1">
    <citation type="submission" date="2016-10" db="EMBL/GenBank/DDBJ databases">
        <authorList>
            <person name="de Groot N.N."/>
        </authorList>
    </citation>
    <scope>NUCLEOTIDE SEQUENCE [LARGE SCALE GENOMIC DNA]</scope>
    <source>
        <strain evidence="6 7">HL3</strain>
    </source>
</reference>
<dbReference type="NCBIfam" id="NF001938">
    <property type="entry name" value="PRK00714.1-5"/>
    <property type="match status" value="1"/>
</dbReference>
<gene>
    <name evidence="4" type="primary">rppH</name>
    <name evidence="4" type="synonym">nudH</name>
    <name evidence="6" type="ORF">SAMN05660831_01756</name>
</gene>
<evidence type="ECO:0000313" key="7">
    <source>
        <dbReference type="Proteomes" id="UP000198611"/>
    </source>
</evidence>
<evidence type="ECO:0000256" key="4">
    <source>
        <dbReference type="HAMAP-Rule" id="MF_00298"/>
    </source>
</evidence>
<keyword evidence="7" id="KW-1185">Reference proteome</keyword>
<dbReference type="CDD" id="cd03671">
    <property type="entry name" value="NUDIX_Ap4A_hydrolase_plant_like"/>
    <property type="match status" value="1"/>
</dbReference>
<dbReference type="InterPro" id="IPR020084">
    <property type="entry name" value="NUDIX_hydrolase_CS"/>
</dbReference>
<dbReference type="InterPro" id="IPR015797">
    <property type="entry name" value="NUDIX_hydrolase-like_dom_sf"/>
</dbReference>